<proteinExistence type="predicted"/>
<reference evidence="2 3" key="1">
    <citation type="submission" date="2019-10" db="EMBL/GenBank/DDBJ databases">
        <title>Actinomadura rubteroloni sp. nov. and Actinomadura macrotermitis sp. nov., isolated from the gut of fungus growing-termite Macrotermes natalensis.</title>
        <authorList>
            <person name="Benndorf R."/>
            <person name="Martin K."/>
            <person name="Kuefner M."/>
            <person name="De Beer W."/>
            <person name="Kaster A.-K."/>
            <person name="Vollmers J."/>
            <person name="Poulsen M."/>
            <person name="Beemelmanns C."/>
        </authorList>
    </citation>
    <scope>NUCLEOTIDE SEQUENCE [LARGE SCALE GENOMIC DNA]</scope>
    <source>
        <strain evidence="2 3">RB68</strain>
    </source>
</reference>
<dbReference type="Pfam" id="PF20680">
    <property type="entry name" value="DUF6817"/>
    <property type="match status" value="1"/>
</dbReference>
<dbReference type="Proteomes" id="UP000487268">
    <property type="component" value="Unassembled WGS sequence"/>
</dbReference>
<evidence type="ECO:0000259" key="1">
    <source>
        <dbReference type="Pfam" id="PF20680"/>
    </source>
</evidence>
<comment type="caution">
    <text evidence="2">The sequence shown here is derived from an EMBL/GenBank/DDBJ whole genome shotgun (WGS) entry which is preliminary data.</text>
</comment>
<keyword evidence="3" id="KW-1185">Reference proteome</keyword>
<evidence type="ECO:0000313" key="3">
    <source>
        <dbReference type="Proteomes" id="UP000487268"/>
    </source>
</evidence>
<name>A0A7K0C3S6_9ACTN</name>
<protein>
    <recommendedName>
        <fullName evidence="1">DUF6817 domain-containing protein</fullName>
    </recommendedName>
</protein>
<dbReference type="InterPro" id="IPR049202">
    <property type="entry name" value="DUF6817"/>
</dbReference>
<gene>
    <name evidence="2" type="ORF">ACRB68_61970</name>
</gene>
<sequence length="168" mass="18278">MIEFLTKCGAAEIDHPGGTLLAHLQRVHAVLARWGARPAVQSAGLCHAYYGTDGFPVALGEVSRRDDLANVIGDEAEQIVYFYASCDRAFSYPRLANGGEFRDRFNGTTSVPPESGLRDFAEITVANELDVLAENADLRARYGPKLLALFASWQHLLSPAAREAVARS</sequence>
<dbReference type="AlphaFoldDB" id="A0A7K0C3S6"/>
<feature type="domain" description="DUF6817" evidence="1">
    <location>
        <begin position="4"/>
        <end position="88"/>
    </location>
</feature>
<organism evidence="2 3">
    <name type="scientific">Actinomadura macrotermitis</name>
    <dbReference type="NCBI Taxonomy" id="2585200"/>
    <lineage>
        <taxon>Bacteria</taxon>
        <taxon>Bacillati</taxon>
        <taxon>Actinomycetota</taxon>
        <taxon>Actinomycetes</taxon>
        <taxon>Streptosporangiales</taxon>
        <taxon>Thermomonosporaceae</taxon>
        <taxon>Actinomadura</taxon>
    </lineage>
</organism>
<accession>A0A7K0C3S6</accession>
<dbReference type="EMBL" id="WEGH01000004">
    <property type="protein sequence ID" value="MQY08091.1"/>
    <property type="molecule type" value="Genomic_DNA"/>
</dbReference>
<evidence type="ECO:0000313" key="2">
    <source>
        <dbReference type="EMBL" id="MQY08091.1"/>
    </source>
</evidence>